<sequence length="75" mass="8806">MGIQKKECKIRSCYHMMEGPSTHVKNLAHRNLVKIINQSARQLNNHISMISMEALILHPCSILIFYRKPENLLYR</sequence>
<dbReference type="RefSeq" id="XP_036263051.1">
    <property type="nucleotide sequence ID" value="XM_036407341.1"/>
</dbReference>
<dbReference type="AlphaFoldDB" id="A0A0N7L470"/>
<accession>A0A0N7L470</accession>
<keyword evidence="2" id="KW-1185">Reference proteome</keyword>
<proteinExistence type="predicted"/>
<organism evidence="1 2">
    <name type="scientific">Plasmopara halstedii</name>
    <name type="common">Downy mildew of sunflower</name>
    <dbReference type="NCBI Taxonomy" id="4781"/>
    <lineage>
        <taxon>Eukaryota</taxon>
        <taxon>Sar</taxon>
        <taxon>Stramenopiles</taxon>
        <taxon>Oomycota</taxon>
        <taxon>Peronosporomycetes</taxon>
        <taxon>Peronosporales</taxon>
        <taxon>Peronosporaceae</taxon>
        <taxon>Plasmopara</taxon>
    </lineage>
</organism>
<dbReference type="Proteomes" id="UP000054928">
    <property type="component" value="Unassembled WGS sequence"/>
</dbReference>
<dbReference type="EMBL" id="CCYD01000291">
    <property type="protein sequence ID" value="CEG37851.1"/>
    <property type="molecule type" value="Genomic_DNA"/>
</dbReference>
<name>A0A0N7L470_PLAHL</name>
<dbReference type="GeneID" id="59052911"/>
<evidence type="ECO:0000313" key="2">
    <source>
        <dbReference type="Proteomes" id="UP000054928"/>
    </source>
</evidence>
<evidence type="ECO:0000313" key="1">
    <source>
        <dbReference type="EMBL" id="CEG37851.1"/>
    </source>
</evidence>
<reference evidence="2" key="1">
    <citation type="submission" date="2014-09" db="EMBL/GenBank/DDBJ databases">
        <authorList>
            <person name="Sharma Rahul"/>
            <person name="Thines Marco"/>
        </authorList>
    </citation>
    <scope>NUCLEOTIDE SEQUENCE [LARGE SCALE GENOMIC DNA]</scope>
</reference>
<protein>
    <submittedName>
        <fullName evidence="1">Uncharacterized protein</fullName>
    </submittedName>
</protein>